<comment type="function">
    <text evidence="4">Required for assembly of dynein regulatory complex (DRC) and inner dynein arm (IDA) complexes, which are responsible for ciliary beat regulation, thereby playing a central role in motility in cilia and flagella. Probably acts together with CCDC40 to form a molecular ruler that determines the 96 nanometer (nm) repeat length and arrangements of components in cilia and flagella. Not required for outer dynein arm complexes assembly.</text>
</comment>
<evidence type="ECO:0000256" key="4">
    <source>
        <dbReference type="ARBA" id="ARBA00045182"/>
    </source>
</evidence>
<dbReference type="GO" id="GO:0005576">
    <property type="term" value="C:extracellular region"/>
    <property type="evidence" value="ECO:0007669"/>
    <property type="project" value="GOC"/>
</dbReference>
<keyword evidence="7" id="KW-1185">Reference proteome</keyword>
<dbReference type="GO" id="GO:0060285">
    <property type="term" value="P:cilium-dependent cell motility"/>
    <property type="evidence" value="ECO:0007669"/>
    <property type="project" value="TreeGrafter"/>
</dbReference>
<comment type="similarity">
    <text evidence="1">Belongs to the CCDC39 family.</text>
</comment>
<evidence type="ECO:0000256" key="3">
    <source>
        <dbReference type="ARBA" id="ARBA00023054"/>
    </source>
</evidence>
<evidence type="ECO:0000256" key="2">
    <source>
        <dbReference type="ARBA" id="ARBA00016725"/>
    </source>
</evidence>
<dbReference type="InterPro" id="IPR033290">
    <property type="entry name" value="CCDC39"/>
</dbReference>
<name>A0A0T6AYL2_9SCAR</name>
<gene>
    <name evidence="6" type="ORF">AMK59_8239</name>
</gene>
<organism evidence="6 7">
    <name type="scientific">Oryctes borbonicus</name>
    <dbReference type="NCBI Taxonomy" id="1629725"/>
    <lineage>
        <taxon>Eukaryota</taxon>
        <taxon>Metazoa</taxon>
        <taxon>Ecdysozoa</taxon>
        <taxon>Arthropoda</taxon>
        <taxon>Hexapoda</taxon>
        <taxon>Insecta</taxon>
        <taxon>Pterygota</taxon>
        <taxon>Neoptera</taxon>
        <taxon>Endopterygota</taxon>
        <taxon>Coleoptera</taxon>
        <taxon>Polyphaga</taxon>
        <taxon>Scarabaeiformia</taxon>
        <taxon>Scarabaeidae</taxon>
        <taxon>Dynastinae</taxon>
        <taxon>Oryctes</taxon>
    </lineage>
</organism>
<reference evidence="6 7" key="1">
    <citation type="submission" date="2015-09" db="EMBL/GenBank/DDBJ databases">
        <title>Draft genome of the scarab beetle Oryctes borbonicus.</title>
        <authorList>
            <person name="Meyer J.M."/>
            <person name="Markov G.V."/>
            <person name="Baskaran P."/>
            <person name="Herrmann M."/>
            <person name="Sommer R.J."/>
            <person name="Roedelsperger C."/>
        </authorList>
    </citation>
    <scope>NUCLEOTIDE SEQUENCE [LARGE SCALE GENOMIC DNA]</scope>
    <source>
        <strain evidence="6">OB123</strain>
        <tissue evidence="6">Whole animal</tissue>
    </source>
</reference>
<dbReference type="GO" id="GO:0060287">
    <property type="term" value="P:epithelial cilium movement involved in determination of left/right asymmetry"/>
    <property type="evidence" value="ECO:0007669"/>
    <property type="project" value="TreeGrafter"/>
</dbReference>
<evidence type="ECO:0000256" key="5">
    <source>
        <dbReference type="SAM" id="Coils"/>
    </source>
</evidence>
<evidence type="ECO:0000313" key="7">
    <source>
        <dbReference type="Proteomes" id="UP000051574"/>
    </source>
</evidence>
<dbReference type="Pfam" id="PF24161">
    <property type="entry name" value="CCDC39"/>
    <property type="match status" value="1"/>
</dbReference>
<feature type="coiled-coil region" evidence="5">
    <location>
        <begin position="20"/>
        <end position="47"/>
    </location>
</feature>
<feature type="coiled-coil region" evidence="5">
    <location>
        <begin position="90"/>
        <end position="117"/>
    </location>
</feature>
<evidence type="ECO:0000256" key="1">
    <source>
        <dbReference type="ARBA" id="ARBA00005805"/>
    </source>
</evidence>
<dbReference type="EMBL" id="LJIG01022555">
    <property type="protein sequence ID" value="KRT79949.1"/>
    <property type="molecule type" value="Genomic_DNA"/>
</dbReference>
<protein>
    <recommendedName>
        <fullName evidence="2">Coiled-coil domain-containing protein 39</fullName>
    </recommendedName>
</protein>
<comment type="caution">
    <text evidence="6">The sequence shown here is derived from an EMBL/GenBank/DDBJ whole genome shotgun (WGS) entry which is preliminary data.</text>
</comment>
<dbReference type="PANTHER" id="PTHR18962">
    <property type="entry name" value="COILED-COIL DOMAIN-CONTAINING PROTEIN 39"/>
    <property type="match status" value="1"/>
</dbReference>
<dbReference type="GO" id="GO:0005930">
    <property type="term" value="C:axoneme"/>
    <property type="evidence" value="ECO:0007669"/>
    <property type="project" value="InterPro"/>
</dbReference>
<dbReference type="PANTHER" id="PTHR18962:SF0">
    <property type="entry name" value="COILED-COIL DOMAIN-CONTAINING PROTEIN 39"/>
    <property type="match status" value="1"/>
</dbReference>
<proteinExistence type="inferred from homology"/>
<feature type="coiled-coil region" evidence="5">
    <location>
        <begin position="167"/>
        <end position="229"/>
    </location>
</feature>
<dbReference type="Proteomes" id="UP000051574">
    <property type="component" value="Unassembled WGS sequence"/>
</dbReference>
<evidence type="ECO:0000313" key="6">
    <source>
        <dbReference type="EMBL" id="KRT79949.1"/>
    </source>
</evidence>
<keyword evidence="3 5" id="KW-0175">Coiled coil</keyword>
<dbReference type="GO" id="GO:0036159">
    <property type="term" value="P:inner dynein arm assembly"/>
    <property type="evidence" value="ECO:0007669"/>
    <property type="project" value="InterPro"/>
</dbReference>
<sequence length="481" mass="56552">MSLNMNEILQEIGWTNGFRVPVANAENQALEAELEKLTTQKVKIRVTYDNTNTRFEALSKHLKYVTQEADQNQKLLTAYKQQIDSENHKLKGTLAEHDRVNQEIRQTNKNVEDITNRNQLKMNDLAKSIVKLEKLKAETAWDEEALKAWDDSLKKRDDDNEILKKFSKTDERKLNDLEAKRKNLQMEVVAKKGTVARMVAEITNYEQILERTSKLFKQQEEERKALVAKWQDAVKHLRQRDENINKTNKDIYLTRLAIDNQKEILQEHTDFLANEKMHNKTTEEEMNILNAANSRIRKELYELVQYILRITNESNANKREMAASALHLEKERVKSKLLEKELTCIRGKINKTNADLDEARNKLIHINGVMNSATDRAHYLERLVNEEQRRTNMISQDSERTQGILYRNQVQLQDLKNVAKNFETEISGCEIATRMLEKHCKTKLAELQIQKELVYGLVNTSFFRFPYFKRFPSKFHYRIIE</sequence>
<dbReference type="OrthoDB" id="420518at2759"/>
<dbReference type="AlphaFoldDB" id="A0A0T6AYL2"/>
<accession>A0A0T6AYL2</accession>